<comment type="caution">
    <text evidence="1">The sequence shown here is derived from an EMBL/GenBank/DDBJ whole genome shotgun (WGS) entry which is preliminary data.</text>
</comment>
<gene>
    <name evidence="1" type="ORF">ENY07_00450</name>
</gene>
<sequence length="121" mass="13067">MALVKSLDPDNTGAAASYWRIIHRQDFFPTGQIEITLAGYLDAPARRAGRAPLGQPLRYLLTPDDFPKNTDLHMISTGQLYSALKAKLAKAEKLARDGNPRRWPEVAGIAVNPALAGAGDA</sequence>
<name>A0A8J4H806_9PROT</name>
<accession>A0A8J4H806</accession>
<evidence type="ECO:0000313" key="1">
    <source>
        <dbReference type="EMBL" id="HGC41688.1"/>
    </source>
</evidence>
<proteinExistence type="predicted"/>
<organism evidence="1">
    <name type="scientific">Acidicaldus sp</name>
    <dbReference type="NCBI Taxonomy" id="1872105"/>
    <lineage>
        <taxon>Bacteria</taxon>
        <taxon>Pseudomonadati</taxon>
        <taxon>Pseudomonadota</taxon>
        <taxon>Alphaproteobacteria</taxon>
        <taxon>Acetobacterales</taxon>
        <taxon>Acetobacteraceae</taxon>
        <taxon>Acidicaldus</taxon>
    </lineage>
</organism>
<dbReference type="AlphaFoldDB" id="A0A8J4H806"/>
<reference evidence="1" key="1">
    <citation type="journal article" date="2020" name="mSystems">
        <title>Genome- and Community-Level Interaction Insights into Carbon Utilization and Element Cycling Functions of Hydrothermarchaeota in Hydrothermal Sediment.</title>
        <authorList>
            <person name="Zhou Z."/>
            <person name="Liu Y."/>
            <person name="Xu W."/>
            <person name="Pan J."/>
            <person name="Luo Z.H."/>
            <person name="Li M."/>
        </authorList>
    </citation>
    <scope>NUCLEOTIDE SEQUENCE</scope>
    <source>
        <strain evidence="1">SpSt-997</strain>
    </source>
</reference>
<dbReference type="EMBL" id="DTQM01000007">
    <property type="protein sequence ID" value="HGC41688.1"/>
    <property type="molecule type" value="Genomic_DNA"/>
</dbReference>
<protein>
    <submittedName>
        <fullName evidence="1">Uncharacterized protein</fullName>
    </submittedName>
</protein>